<feature type="signal peptide" evidence="1">
    <location>
        <begin position="1"/>
        <end position="22"/>
    </location>
</feature>
<comment type="caution">
    <text evidence="3">The sequence shown here is derived from an EMBL/GenBank/DDBJ whole genome shotgun (WGS) entry which is preliminary data.</text>
</comment>
<dbReference type="InterPro" id="IPR037291">
    <property type="entry name" value="DUF4139"/>
</dbReference>
<evidence type="ECO:0000313" key="4">
    <source>
        <dbReference type="EMBL" id="GER01107.1"/>
    </source>
</evidence>
<gene>
    <name evidence="3" type="ORF">JCM17844_05310</name>
    <name evidence="4" type="ORF">JCM17845_17300</name>
</gene>
<evidence type="ECO:0000313" key="6">
    <source>
        <dbReference type="Proteomes" id="UP000325187"/>
    </source>
</evidence>
<accession>A0A5A7MML9</accession>
<dbReference type="Proteomes" id="UP000325187">
    <property type="component" value="Unassembled WGS sequence"/>
</dbReference>
<feature type="domain" description="DUF4139" evidence="2">
    <location>
        <begin position="185"/>
        <end position="474"/>
    </location>
</feature>
<dbReference type="EMBL" id="BKCL01000001">
    <property type="protein sequence ID" value="GEQ96894.1"/>
    <property type="molecule type" value="Genomic_DNA"/>
</dbReference>
<organism evidence="3 5">
    <name type="scientific">Iodidimonas gelatinilytica</name>
    <dbReference type="NCBI Taxonomy" id="1236966"/>
    <lineage>
        <taxon>Bacteria</taxon>
        <taxon>Pseudomonadati</taxon>
        <taxon>Pseudomonadota</taxon>
        <taxon>Alphaproteobacteria</taxon>
        <taxon>Iodidimonadales</taxon>
        <taxon>Iodidimonadaceae</taxon>
        <taxon>Iodidimonas</taxon>
    </lineage>
</organism>
<protein>
    <recommendedName>
        <fullName evidence="2">DUF4139 domain-containing protein</fullName>
    </recommendedName>
</protein>
<proteinExistence type="predicted"/>
<dbReference type="Proteomes" id="UP000322084">
    <property type="component" value="Unassembled WGS sequence"/>
</dbReference>
<keyword evidence="6" id="KW-1185">Reference proteome</keyword>
<accession>A0A5A7MZ90</accession>
<evidence type="ECO:0000259" key="2">
    <source>
        <dbReference type="Pfam" id="PF13598"/>
    </source>
</evidence>
<keyword evidence="1" id="KW-0732">Signal</keyword>
<dbReference type="PANTHER" id="PTHR38075">
    <property type="entry name" value="DUF4139 DOMAIN-CONTAINING PROTEIN"/>
    <property type="match status" value="1"/>
</dbReference>
<evidence type="ECO:0000313" key="5">
    <source>
        <dbReference type="Proteomes" id="UP000322084"/>
    </source>
</evidence>
<evidence type="ECO:0000313" key="3">
    <source>
        <dbReference type="EMBL" id="GEQ96894.1"/>
    </source>
</evidence>
<dbReference type="PANTHER" id="PTHR38075:SF1">
    <property type="entry name" value="DUF4139 DOMAIN-CONTAINING PROTEIN"/>
    <property type="match status" value="1"/>
</dbReference>
<feature type="chain" id="PRO_5022797941" description="DUF4139 domain-containing protein" evidence="1">
    <location>
        <begin position="23"/>
        <end position="475"/>
    </location>
</feature>
<name>A0A5A7MML9_9PROT</name>
<sequence length="475" mass="52758">MGMKRSLLISVTLTMLTPAVLANPDHRTIDADSRTDLSLTIYNNNLALVRDVRDITLTSGQTQLEFSGISTQIQPQTVLFYGRDLQVVEQNFDANLLTPQSLLENAVGEKVRIYRPHPETGEDKVLDARILSATGGVVLEVDGRIEFLNELPGRVVFQNIPNYLHVEPVLSLLINSKKSGDRTVALNYLSGGMSWSADYVGILSEDERSLDLQGWATIVNNSGVDFTETSIQLAAGEINRVNGGNNVGRFLAAKTMESRAQMDMVQMEQSALADMHLYEVPQKATLVDQQTKQIALIQKPKISARKIYRYGTSNFQSMDNAVSVDMALHFDNTKASGAGEPLPAGILRIYTRDADGRLQFIGEDNLKHTPVDGEVIAQLGKAFDVTIQPTTVDHKVLENTRDRSVHSYTQRYLVKNRKDKAVTVEIDQKIYATGWKILKESQAHSEKTAQKILWKLDVPASAEAILEFMVEVEAR</sequence>
<dbReference type="Pfam" id="PF13598">
    <property type="entry name" value="DUF4139"/>
    <property type="match status" value="1"/>
</dbReference>
<evidence type="ECO:0000256" key="1">
    <source>
        <dbReference type="SAM" id="SignalP"/>
    </source>
</evidence>
<dbReference type="EMBL" id="BKCM01000008">
    <property type="protein sequence ID" value="GER01107.1"/>
    <property type="molecule type" value="Genomic_DNA"/>
</dbReference>
<reference evidence="5 6" key="1">
    <citation type="submission" date="2019-09" db="EMBL/GenBank/DDBJ databases">
        <title>NBRP : Genome information of microbial organism related human and environment.</title>
        <authorList>
            <person name="Hattori M."/>
            <person name="Oshima K."/>
            <person name="Inaba H."/>
            <person name="Suda W."/>
            <person name="Sakamoto M."/>
            <person name="Iino T."/>
            <person name="Kitahara M."/>
            <person name="Oshida Y."/>
            <person name="Iida T."/>
            <person name="Kudo T."/>
            <person name="Itoh T."/>
            <person name="Ohkuma M."/>
        </authorList>
    </citation>
    <scope>NUCLEOTIDE SEQUENCE [LARGE SCALE GENOMIC DNA]</scope>
    <source>
        <strain evidence="3 5">Hi-2</strain>
        <strain evidence="4 6">Mie-1</strain>
    </source>
</reference>
<dbReference type="AlphaFoldDB" id="A0A5A7MML9"/>